<feature type="compositionally biased region" description="Basic residues" evidence="1">
    <location>
        <begin position="8"/>
        <end position="19"/>
    </location>
</feature>
<reference evidence="2" key="1">
    <citation type="submission" date="2023-12" db="EMBL/GenBank/DDBJ databases">
        <title>Genome assembly of Anisodus tanguticus.</title>
        <authorList>
            <person name="Wang Y.-J."/>
        </authorList>
    </citation>
    <scope>NUCLEOTIDE SEQUENCE</scope>
    <source>
        <strain evidence="2">KB-2021</strain>
        <tissue evidence="2">Leaf</tissue>
    </source>
</reference>
<evidence type="ECO:0000256" key="1">
    <source>
        <dbReference type="SAM" id="MobiDB-lite"/>
    </source>
</evidence>
<keyword evidence="3" id="KW-1185">Reference proteome</keyword>
<name>A0AAE1S8X9_9SOLA</name>
<evidence type="ECO:0000313" key="3">
    <source>
        <dbReference type="Proteomes" id="UP001291623"/>
    </source>
</evidence>
<feature type="region of interest" description="Disordered" evidence="1">
    <location>
        <begin position="1"/>
        <end position="51"/>
    </location>
</feature>
<evidence type="ECO:0000313" key="2">
    <source>
        <dbReference type="EMBL" id="KAK4365314.1"/>
    </source>
</evidence>
<dbReference type="Proteomes" id="UP001291623">
    <property type="component" value="Unassembled WGS sequence"/>
</dbReference>
<dbReference type="EMBL" id="JAVYJV010000008">
    <property type="protein sequence ID" value="KAK4365314.1"/>
    <property type="molecule type" value="Genomic_DNA"/>
</dbReference>
<dbReference type="AlphaFoldDB" id="A0AAE1S8X9"/>
<proteinExistence type="predicted"/>
<organism evidence="2 3">
    <name type="scientific">Anisodus tanguticus</name>
    <dbReference type="NCBI Taxonomy" id="243964"/>
    <lineage>
        <taxon>Eukaryota</taxon>
        <taxon>Viridiplantae</taxon>
        <taxon>Streptophyta</taxon>
        <taxon>Embryophyta</taxon>
        <taxon>Tracheophyta</taxon>
        <taxon>Spermatophyta</taxon>
        <taxon>Magnoliopsida</taxon>
        <taxon>eudicotyledons</taxon>
        <taxon>Gunneridae</taxon>
        <taxon>Pentapetalae</taxon>
        <taxon>asterids</taxon>
        <taxon>lamiids</taxon>
        <taxon>Solanales</taxon>
        <taxon>Solanaceae</taxon>
        <taxon>Solanoideae</taxon>
        <taxon>Hyoscyameae</taxon>
        <taxon>Anisodus</taxon>
    </lineage>
</organism>
<comment type="caution">
    <text evidence="2">The sequence shown here is derived from an EMBL/GenBank/DDBJ whole genome shotgun (WGS) entry which is preliminary data.</text>
</comment>
<protein>
    <submittedName>
        <fullName evidence="2">Uncharacterized protein</fullName>
    </submittedName>
</protein>
<gene>
    <name evidence="2" type="ORF">RND71_016672</name>
</gene>
<accession>A0AAE1S8X9</accession>
<sequence>MTQTNKSKGAKKSNSHKRKVSMDDAPQSEEGTTTAPDTFELPEVDTTKEIV</sequence>